<reference evidence="3" key="1">
    <citation type="submission" date="2021-01" db="EMBL/GenBank/DDBJ databases">
        <title>Whole genome shotgun sequence of Rhizocola hellebori NBRC 109834.</title>
        <authorList>
            <person name="Komaki H."/>
            <person name="Tamura T."/>
        </authorList>
    </citation>
    <scope>NUCLEOTIDE SEQUENCE</scope>
    <source>
        <strain evidence="3">NBRC 109834</strain>
    </source>
</reference>
<feature type="region of interest" description="Disordered" evidence="1">
    <location>
        <begin position="203"/>
        <end position="225"/>
    </location>
</feature>
<dbReference type="PANTHER" id="PTHR44757">
    <property type="entry name" value="DIGUANYLATE CYCLASE DGCP"/>
    <property type="match status" value="1"/>
</dbReference>
<dbReference type="InterPro" id="IPR029787">
    <property type="entry name" value="Nucleotide_cyclase"/>
</dbReference>
<dbReference type="AlphaFoldDB" id="A0A8J3VFU9"/>
<protein>
    <recommendedName>
        <fullName evidence="2">GGDEF domain-containing protein</fullName>
    </recommendedName>
</protein>
<evidence type="ECO:0000313" key="4">
    <source>
        <dbReference type="Proteomes" id="UP000612899"/>
    </source>
</evidence>
<keyword evidence="4" id="KW-1185">Reference proteome</keyword>
<dbReference type="PANTHER" id="PTHR44757:SF2">
    <property type="entry name" value="BIOFILM ARCHITECTURE MAINTENANCE PROTEIN MBAA"/>
    <property type="match status" value="1"/>
</dbReference>
<gene>
    <name evidence="3" type="ORF">Rhe02_37610</name>
</gene>
<proteinExistence type="predicted"/>
<dbReference type="RefSeq" id="WP_203909541.1">
    <property type="nucleotide sequence ID" value="NZ_BONY01000021.1"/>
</dbReference>
<dbReference type="SUPFAM" id="SSF55073">
    <property type="entry name" value="Nucleotide cyclase"/>
    <property type="match status" value="1"/>
</dbReference>
<dbReference type="Gene3D" id="3.30.70.270">
    <property type="match status" value="1"/>
</dbReference>
<dbReference type="InterPro" id="IPR000160">
    <property type="entry name" value="GGDEF_dom"/>
</dbReference>
<dbReference type="NCBIfam" id="TIGR00254">
    <property type="entry name" value="GGDEF"/>
    <property type="match status" value="1"/>
</dbReference>
<dbReference type="Proteomes" id="UP000612899">
    <property type="component" value="Unassembled WGS sequence"/>
</dbReference>
<dbReference type="EMBL" id="BONY01000021">
    <property type="protein sequence ID" value="GIH05694.1"/>
    <property type="molecule type" value="Genomic_DNA"/>
</dbReference>
<name>A0A8J3VFU9_9ACTN</name>
<accession>A0A8J3VFU9</accession>
<evidence type="ECO:0000259" key="2">
    <source>
        <dbReference type="PROSITE" id="PS50887"/>
    </source>
</evidence>
<sequence length="386" mass="41548">MSTIHLITAAGLAALCAIAGYRLAARRMTRLCAALAAATRAAGHDRLTGLPNRNRLTSRVVQIAASRQPITLAIINLDKFAHTNHFGHRVGDQLLVLLAGRLRYHAGRHGATAYRLTGDEFAVVWPHPHDTAHAAATRLLAALREPVELLIDEHPVHLRTTATAGLADLAQPAGDPTGLLLTRANTALQHGKHTARGTATLWQPQLPDLPRPRRDSRHTAHRDGKPCDAVRDAIVGTPNPVYGLIEWDGSYTPTVIVGCCRDAVRRTAVDIFGTTGGAHFAADSPDFLAQHPNPGPNAPAEAITDWLDALREATTEPWFSVLDSDEVVRTADRLLLMDLFSATPYVSRPGDQPDSTAERCDRCRQPATAPPITVDAPANVTEDTAT</sequence>
<organism evidence="3 4">
    <name type="scientific">Rhizocola hellebori</name>
    <dbReference type="NCBI Taxonomy" id="1392758"/>
    <lineage>
        <taxon>Bacteria</taxon>
        <taxon>Bacillati</taxon>
        <taxon>Actinomycetota</taxon>
        <taxon>Actinomycetes</taxon>
        <taxon>Micromonosporales</taxon>
        <taxon>Micromonosporaceae</taxon>
        <taxon>Rhizocola</taxon>
    </lineage>
</organism>
<evidence type="ECO:0000256" key="1">
    <source>
        <dbReference type="SAM" id="MobiDB-lite"/>
    </source>
</evidence>
<dbReference type="SMART" id="SM00267">
    <property type="entry name" value="GGDEF"/>
    <property type="match status" value="1"/>
</dbReference>
<dbReference type="InterPro" id="IPR052155">
    <property type="entry name" value="Biofilm_reg_signaling"/>
</dbReference>
<dbReference type="CDD" id="cd01949">
    <property type="entry name" value="GGDEF"/>
    <property type="match status" value="1"/>
</dbReference>
<feature type="compositionally biased region" description="Basic and acidic residues" evidence="1">
    <location>
        <begin position="210"/>
        <end position="225"/>
    </location>
</feature>
<feature type="domain" description="GGDEF" evidence="2">
    <location>
        <begin position="68"/>
        <end position="204"/>
    </location>
</feature>
<evidence type="ECO:0000313" key="3">
    <source>
        <dbReference type="EMBL" id="GIH05694.1"/>
    </source>
</evidence>
<comment type="caution">
    <text evidence="3">The sequence shown here is derived from an EMBL/GenBank/DDBJ whole genome shotgun (WGS) entry which is preliminary data.</text>
</comment>
<dbReference type="PROSITE" id="PS50887">
    <property type="entry name" value="GGDEF"/>
    <property type="match status" value="1"/>
</dbReference>
<dbReference type="Pfam" id="PF00990">
    <property type="entry name" value="GGDEF"/>
    <property type="match status" value="1"/>
</dbReference>
<feature type="region of interest" description="Disordered" evidence="1">
    <location>
        <begin position="364"/>
        <end position="386"/>
    </location>
</feature>
<dbReference type="InterPro" id="IPR043128">
    <property type="entry name" value="Rev_trsase/Diguanyl_cyclase"/>
</dbReference>